<feature type="binding site" evidence="15">
    <location>
        <position position="123"/>
    </location>
    <ligand>
        <name>substrate</name>
    </ligand>
</feature>
<keyword evidence="9" id="KW-0574">Periplasm</keyword>
<evidence type="ECO:0000256" key="6">
    <source>
        <dbReference type="ARBA" id="ARBA00022670"/>
    </source>
</evidence>
<dbReference type="CDD" id="cd10839">
    <property type="entry name" value="cpPDZ1_DegP-like"/>
    <property type="match status" value="1"/>
</dbReference>
<evidence type="ECO:0000256" key="17">
    <source>
        <dbReference type="SAM" id="Phobius"/>
    </source>
</evidence>
<dbReference type="AlphaFoldDB" id="A0A1I1Z142"/>
<evidence type="ECO:0000256" key="12">
    <source>
        <dbReference type="ARBA" id="ARBA00023016"/>
    </source>
</evidence>
<keyword evidence="20" id="KW-1185">Reference proteome</keyword>
<evidence type="ECO:0000256" key="8">
    <source>
        <dbReference type="ARBA" id="ARBA00022737"/>
    </source>
</evidence>
<evidence type="ECO:0000256" key="16">
    <source>
        <dbReference type="SAM" id="MobiDB-lite"/>
    </source>
</evidence>
<evidence type="ECO:0000313" key="19">
    <source>
        <dbReference type="EMBL" id="SFE25535.1"/>
    </source>
</evidence>
<dbReference type="Gene3D" id="2.40.10.120">
    <property type="match status" value="1"/>
</dbReference>
<dbReference type="EMBL" id="FOMW01000006">
    <property type="protein sequence ID" value="SFE25535.1"/>
    <property type="molecule type" value="Genomic_DNA"/>
</dbReference>
<reference evidence="19 20" key="1">
    <citation type="submission" date="2016-10" db="EMBL/GenBank/DDBJ databases">
        <authorList>
            <person name="de Groot N.N."/>
        </authorList>
    </citation>
    <scope>NUCLEOTIDE SEQUENCE [LARGE SCALE GENOMIC DNA]</scope>
    <source>
        <strain evidence="19 20">DSM 11443</strain>
    </source>
</reference>
<feature type="binding site" evidence="15">
    <location>
        <position position="153"/>
    </location>
    <ligand>
        <name>substrate</name>
    </ligand>
</feature>
<dbReference type="Pfam" id="PF13180">
    <property type="entry name" value="PDZ_2"/>
    <property type="match status" value="2"/>
</dbReference>
<evidence type="ECO:0000313" key="20">
    <source>
        <dbReference type="Proteomes" id="UP000198977"/>
    </source>
</evidence>
<keyword evidence="8" id="KW-0677">Repeat</keyword>
<comment type="similarity">
    <text evidence="3">Belongs to the peptidase S1C family.</text>
</comment>
<feature type="domain" description="PDZ" evidence="18">
    <location>
        <begin position="389"/>
        <end position="482"/>
    </location>
</feature>
<evidence type="ECO:0000256" key="3">
    <source>
        <dbReference type="ARBA" id="ARBA00010541"/>
    </source>
</evidence>
<evidence type="ECO:0000256" key="10">
    <source>
        <dbReference type="ARBA" id="ARBA00022801"/>
    </source>
</evidence>
<dbReference type="Pfam" id="PF13365">
    <property type="entry name" value="Trypsin_2"/>
    <property type="match status" value="1"/>
</dbReference>
<comment type="catalytic activity">
    <reaction evidence="1">
        <text>Acts on substrates that are at least partially unfolded. The cleavage site P1 residue is normally between a pair of hydrophobic residues, such as Val-|-Val.</text>
        <dbReference type="EC" id="3.4.21.107"/>
    </reaction>
</comment>
<organism evidence="19 20">
    <name type="scientific">Sulfitobacter brevis</name>
    <dbReference type="NCBI Taxonomy" id="74348"/>
    <lineage>
        <taxon>Bacteria</taxon>
        <taxon>Pseudomonadati</taxon>
        <taxon>Pseudomonadota</taxon>
        <taxon>Alphaproteobacteria</taxon>
        <taxon>Rhodobacterales</taxon>
        <taxon>Roseobacteraceae</taxon>
        <taxon>Sulfitobacter</taxon>
    </lineage>
</organism>
<keyword evidence="17" id="KW-1133">Transmembrane helix</keyword>
<feature type="transmembrane region" description="Helical" evidence="17">
    <location>
        <begin position="20"/>
        <end position="40"/>
    </location>
</feature>
<proteinExistence type="inferred from homology"/>
<dbReference type="SMART" id="SM00228">
    <property type="entry name" value="PDZ"/>
    <property type="match status" value="2"/>
</dbReference>
<evidence type="ECO:0000256" key="9">
    <source>
        <dbReference type="ARBA" id="ARBA00022764"/>
    </source>
</evidence>
<dbReference type="NCBIfam" id="TIGR02037">
    <property type="entry name" value="degP_htrA_DO"/>
    <property type="match status" value="1"/>
</dbReference>
<dbReference type="PROSITE" id="PS50106">
    <property type="entry name" value="PDZ"/>
    <property type="match status" value="2"/>
</dbReference>
<evidence type="ECO:0000256" key="5">
    <source>
        <dbReference type="ARBA" id="ARBA00013958"/>
    </source>
</evidence>
<keyword evidence="17" id="KW-0472">Membrane</keyword>
<feature type="active site" description="Charge relay system" evidence="14">
    <location>
        <position position="153"/>
    </location>
</feature>
<dbReference type="Proteomes" id="UP000198977">
    <property type="component" value="Unassembled WGS sequence"/>
</dbReference>
<dbReference type="OrthoDB" id="9758917at2"/>
<feature type="region of interest" description="Disordered" evidence="16">
    <location>
        <begin position="371"/>
        <end position="396"/>
    </location>
</feature>
<dbReference type="InterPro" id="IPR001940">
    <property type="entry name" value="Peptidase_S1C"/>
</dbReference>
<gene>
    <name evidence="19" type="ORF">SAMN04488523_10623</name>
</gene>
<protein>
    <recommendedName>
        <fullName evidence="5">Probable periplasmic serine endoprotease DegP-like</fullName>
        <ecNumber evidence="4">3.4.21.107</ecNumber>
    </recommendedName>
    <alternativeName>
        <fullName evidence="13">Protease Do</fullName>
    </alternativeName>
</protein>
<sequence>MQSQVRARARALHETPVFRAFLMSVLTLAFIILQAVAVLAKPESLAPLAEKISPSVVNITTSTMVEGRTGPQGIVPEGSPFEDFFREFQDRNSDGDGQQPRRSSALGSGFVISEDGFVVTNNHVIEGADEITIEFFSGLELKAEVVGTDPNTDIALLKVEATTPLPFVNFGDSNAARVGDWVIAMGNPLGQGFSVSAGIVSARNRALSGTYDDYIQTDAAINRGNSGGPLFNMDGEVIGVNTAILSPTGGSIGIGFSMASNVVTRVVDQLKEFGETRRGWLGVRIQDVTEDVADAMDLAKATGALITDVPDGPAKDAGLQTGDVILSFDGVDVADTRGLVRQVGNSPVGQTVRVTVMRDGKSQTIKVVLGRREDANSDAPVAPENEENPAEVSPQTTSLLGLTLTPLTDEMREELAVGDTMNGLAVTEVDEASEAFEKGLRAGDVITEAGQQKVVTIAELEERLTSAKEAGRKSLLLLVRRAGDPRFVALTLAE</sequence>
<dbReference type="InterPro" id="IPR001478">
    <property type="entry name" value="PDZ"/>
</dbReference>
<keyword evidence="6 19" id="KW-0645">Protease</keyword>
<dbReference type="InterPro" id="IPR036034">
    <property type="entry name" value="PDZ_sf"/>
</dbReference>
<feature type="domain" description="PDZ" evidence="18">
    <location>
        <begin position="270"/>
        <end position="333"/>
    </location>
</feature>
<keyword evidence="7" id="KW-0732">Signal</keyword>
<dbReference type="GO" id="GO:0006508">
    <property type="term" value="P:proteolysis"/>
    <property type="evidence" value="ECO:0007669"/>
    <property type="project" value="UniProtKB-KW"/>
</dbReference>
<dbReference type="PANTHER" id="PTHR22939">
    <property type="entry name" value="SERINE PROTEASE FAMILY S1C HTRA-RELATED"/>
    <property type="match status" value="1"/>
</dbReference>
<keyword evidence="10" id="KW-0378">Hydrolase</keyword>
<evidence type="ECO:0000256" key="14">
    <source>
        <dbReference type="PIRSR" id="PIRSR611782-1"/>
    </source>
</evidence>
<feature type="active site" description="Charge relay system" evidence="14">
    <location>
        <position position="226"/>
    </location>
</feature>
<keyword evidence="12" id="KW-0346">Stress response</keyword>
<dbReference type="Gene3D" id="2.30.42.10">
    <property type="match status" value="2"/>
</dbReference>
<dbReference type="GO" id="GO:0004252">
    <property type="term" value="F:serine-type endopeptidase activity"/>
    <property type="evidence" value="ECO:0007669"/>
    <property type="project" value="InterPro"/>
</dbReference>
<evidence type="ECO:0000259" key="18">
    <source>
        <dbReference type="PROSITE" id="PS50106"/>
    </source>
</evidence>
<evidence type="ECO:0000256" key="15">
    <source>
        <dbReference type="PIRSR" id="PIRSR611782-2"/>
    </source>
</evidence>
<dbReference type="EC" id="3.4.21.107" evidence="4"/>
<keyword evidence="17" id="KW-0812">Transmembrane</keyword>
<dbReference type="PANTHER" id="PTHR22939:SF130">
    <property type="entry name" value="PERIPLASMIC SERINE ENDOPROTEASE DEGP-LIKE-RELATED"/>
    <property type="match status" value="1"/>
</dbReference>
<evidence type="ECO:0000256" key="13">
    <source>
        <dbReference type="ARBA" id="ARBA00032850"/>
    </source>
</evidence>
<comment type="subcellular location">
    <subcellularLocation>
        <location evidence="2">Periplasm</location>
    </subcellularLocation>
</comment>
<accession>A0A1I1Z142</accession>
<feature type="active site" description="Charge relay system" evidence="14">
    <location>
        <position position="123"/>
    </location>
</feature>
<evidence type="ECO:0000256" key="2">
    <source>
        <dbReference type="ARBA" id="ARBA00004418"/>
    </source>
</evidence>
<keyword evidence="11" id="KW-0720">Serine protease</keyword>
<name>A0A1I1Z142_9RHOB</name>
<evidence type="ECO:0000256" key="11">
    <source>
        <dbReference type="ARBA" id="ARBA00022825"/>
    </source>
</evidence>
<dbReference type="STRING" id="74348.SAMN04488523_10623"/>
<dbReference type="InterPro" id="IPR011782">
    <property type="entry name" value="Pept_S1C_Do"/>
</dbReference>
<feature type="binding site" evidence="15">
    <location>
        <begin position="224"/>
        <end position="226"/>
    </location>
    <ligand>
        <name>substrate</name>
    </ligand>
</feature>
<evidence type="ECO:0000256" key="4">
    <source>
        <dbReference type="ARBA" id="ARBA00013035"/>
    </source>
</evidence>
<dbReference type="InterPro" id="IPR009003">
    <property type="entry name" value="Peptidase_S1_PA"/>
</dbReference>
<evidence type="ECO:0000256" key="1">
    <source>
        <dbReference type="ARBA" id="ARBA00001772"/>
    </source>
</evidence>
<evidence type="ECO:0000256" key="7">
    <source>
        <dbReference type="ARBA" id="ARBA00022729"/>
    </source>
</evidence>
<dbReference type="SUPFAM" id="SSF50156">
    <property type="entry name" value="PDZ domain-like"/>
    <property type="match status" value="2"/>
</dbReference>
<dbReference type="SUPFAM" id="SSF50494">
    <property type="entry name" value="Trypsin-like serine proteases"/>
    <property type="match status" value="1"/>
</dbReference>
<dbReference type="PRINTS" id="PR00834">
    <property type="entry name" value="PROTEASES2C"/>
</dbReference>